<keyword evidence="1" id="KW-0678">Repressor</keyword>
<keyword evidence="7" id="KW-1185">Reference proteome</keyword>
<dbReference type="PROSITE" id="PS50932">
    <property type="entry name" value="HTH_LACI_2"/>
    <property type="match status" value="1"/>
</dbReference>
<evidence type="ECO:0000256" key="4">
    <source>
        <dbReference type="ARBA" id="ARBA00023163"/>
    </source>
</evidence>
<dbReference type="AlphaFoldDB" id="A0A430AKC4"/>
<evidence type="ECO:0000256" key="2">
    <source>
        <dbReference type="ARBA" id="ARBA00023015"/>
    </source>
</evidence>
<evidence type="ECO:0000313" key="6">
    <source>
        <dbReference type="EMBL" id="RSU08528.1"/>
    </source>
</evidence>
<evidence type="ECO:0000256" key="3">
    <source>
        <dbReference type="ARBA" id="ARBA00023125"/>
    </source>
</evidence>
<dbReference type="Proteomes" id="UP000288669">
    <property type="component" value="Unassembled WGS sequence"/>
</dbReference>
<dbReference type="Pfam" id="PF13377">
    <property type="entry name" value="Peripla_BP_3"/>
    <property type="match status" value="1"/>
</dbReference>
<dbReference type="SUPFAM" id="SSF47413">
    <property type="entry name" value="lambda repressor-like DNA-binding domains"/>
    <property type="match status" value="1"/>
</dbReference>
<dbReference type="OrthoDB" id="9788209at2"/>
<dbReference type="CDD" id="cd06267">
    <property type="entry name" value="PBP1_LacI_sugar_binding-like"/>
    <property type="match status" value="1"/>
</dbReference>
<dbReference type="InterPro" id="IPR000843">
    <property type="entry name" value="HTH_LacI"/>
</dbReference>
<dbReference type="Pfam" id="PF00356">
    <property type="entry name" value="LacI"/>
    <property type="match status" value="1"/>
</dbReference>
<evidence type="ECO:0000259" key="5">
    <source>
        <dbReference type="PROSITE" id="PS50932"/>
    </source>
</evidence>
<dbReference type="InterPro" id="IPR046335">
    <property type="entry name" value="LacI/GalR-like_sensor"/>
</dbReference>
<dbReference type="SUPFAM" id="SSF53822">
    <property type="entry name" value="Periplasmic binding protein-like I"/>
    <property type="match status" value="1"/>
</dbReference>
<keyword evidence="2" id="KW-0805">Transcription regulation</keyword>
<sequence>MVGIREIAKRANVSISTASYAINGSSKVKTETRDRILAIANELNYIPNMAGRTLKKQKTNLIGVYLTNYGGAFYGELVSGIHDFLHQHHYDVIICSSERAHTFIPEKMVDGAIILDSTFSTEKIESYAARGHQMVVLDRELSHQNVCSVLLDNRGGAKKALLALEKKVTKKIYLVTGPPGTYDSNERLAAAKKCLEERKLSYEVILGDFSKESGRQAAREILQKSEKEVGIFCLNDEMAIGMYSVFQKSNWKIGKDIHIVGFDNIEVTHYLRPRLTTIDYSKSDWGKAAAEKIYFMLNGKQPSNQLVDVKLKGGKSVGSI</sequence>
<dbReference type="Gene3D" id="1.10.260.40">
    <property type="entry name" value="lambda repressor-like DNA-binding domains"/>
    <property type="match status" value="1"/>
</dbReference>
<dbReference type="RefSeq" id="WP_126823210.1">
    <property type="nucleotide sequence ID" value="NZ_JBHLWU010000001.1"/>
</dbReference>
<keyword evidence="3" id="KW-0238">DNA-binding</keyword>
<dbReference type="GO" id="GO:0003700">
    <property type="term" value="F:DNA-binding transcription factor activity"/>
    <property type="evidence" value="ECO:0007669"/>
    <property type="project" value="TreeGrafter"/>
</dbReference>
<evidence type="ECO:0000313" key="7">
    <source>
        <dbReference type="Proteomes" id="UP000288669"/>
    </source>
</evidence>
<dbReference type="PANTHER" id="PTHR30146:SF148">
    <property type="entry name" value="HTH-TYPE TRANSCRIPTIONAL REPRESSOR PURR-RELATED"/>
    <property type="match status" value="1"/>
</dbReference>
<keyword evidence="4" id="KW-0804">Transcription</keyword>
<dbReference type="GO" id="GO:0000976">
    <property type="term" value="F:transcription cis-regulatory region binding"/>
    <property type="evidence" value="ECO:0007669"/>
    <property type="project" value="TreeGrafter"/>
</dbReference>
<organism evidence="6 7">
    <name type="scientific">Vagococcus entomophilus</name>
    <dbReference type="NCBI Taxonomy" id="1160095"/>
    <lineage>
        <taxon>Bacteria</taxon>
        <taxon>Bacillati</taxon>
        <taxon>Bacillota</taxon>
        <taxon>Bacilli</taxon>
        <taxon>Lactobacillales</taxon>
        <taxon>Enterococcaceae</taxon>
        <taxon>Vagococcus</taxon>
    </lineage>
</organism>
<feature type="domain" description="HTH lacI-type" evidence="5">
    <location>
        <begin position="2"/>
        <end position="56"/>
    </location>
</feature>
<dbReference type="InterPro" id="IPR028082">
    <property type="entry name" value="Peripla_BP_I"/>
</dbReference>
<accession>A0A430AKC4</accession>
<gene>
    <name evidence="6" type="ORF">CBF30_04645</name>
</gene>
<reference evidence="6 7" key="1">
    <citation type="submission" date="2017-05" db="EMBL/GenBank/DDBJ databases">
        <title>Vagococcus spp. assemblies.</title>
        <authorList>
            <person name="Gulvik C.A."/>
        </authorList>
    </citation>
    <scope>NUCLEOTIDE SEQUENCE [LARGE SCALE GENOMIC DNA]</scope>
    <source>
        <strain evidence="6 7">DSM 24756</strain>
    </source>
</reference>
<dbReference type="CDD" id="cd01392">
    <property type="entry name" value="HTH_LacI"/>
    <property type="match status" value="1"/>
</dbReference>
<dbReference type="Gene3D" id="3.40.50.2300">
    <property type="match status" value="2"/>
</dbReference>
<dbReference type="PANTHER" id="PTHR30146">
    <property type="entry name" value="LACI-RELATED TRANSCRIPTIONAL REPRESSOR"/>
    <property type="match status" value="1"/>
</dbReference>
<dbReference type="SMART" id="SM00354">
    <property type="entry name" value="HTH_LACI"/>
    <property type="match status" value="1"/>
</dbReference>
<comment type="caution">
    <text evidence="6">The sequence shown here is derived from an EMBL/GenBank/DDBJ whole genome shotgun (WGS) entry which is preliminary data.</text>
</comment>
<evidence type="ECO:0000256" key="1">
    <source>
        <dbReference type="ARBA" id="ARBA00022491"/>
    </source>
</evidence>
<dbReference type="PROSITE" id="PS00356">
    <property type="entry name" value="HTH_LACI_1"/>
    <property type="match status" value="1"/>
</dbReference>
<protein>
    <submittedName>
        <fullName evidence="6">LacI family transcriptional regulator</fullName>
    </submittedName>
</protein>
<dbReference type="InterPro" id="IPR010982">
    <property type="entry name" value="Lambda_DNA-bd_dom_sf"/>
</dbReference>
<proteinExistence type="predicted"/>
<dbReference type="EMBL" id="NGJZ01000001">
    <property type="protein sequence ID" value="RSU08528.1"/>
    <property type="molecule type" value="Genomic_DNA"/>
</dbReference>
<name>A0A430AKC4_9ENTE</name>